<proteinExistence type="predicted"/>
<comment type="caution">
    <text evidence="2">The sequence shown here is derived from an EMBL/GenBank/DDBJ whole genome shotgun (WGS) entry which is preliminary data.</text>
</comment>
<protein>
    <recommendedName>
        <fullName evidence="1">Integrase catalytic domain-containing protein</fullName>
    </recommendedName>
</protein>
<evidence type="ECO:0000313" key="3">
    <source>
        <dbReference type="Proteomes" id="UP000178429"/>
    </source>
</evidence>
<dbReference type="Gene3D" id="1.10.10.60">
    <property type="entry name" value="Homeodomain-like"/>
    <property type="match status" value="1"/>
</dbReference>
<dbReference type="GO" id="GO:0003676">
    <property type="term" value="F:nucleic acid binding"/>
    <property type="evidence" value="ECO:0007669"/>
    <property type="project" value="InterPro"/>
</dbReference>
<dbReference type="InterPro" id="IPR012337">
    <property type="entry name" value="RNaseH-like_sf"/>
</dbReference>
<reference evidence="2 3" key="1">
    <citation type="journal article" date="2016" name="Nat. Commun.">
        <title>Thousands of microbial genomes shed light on interconnected biogeochemical processes in an aquifer system.</title>
        <authorList>
            <person name="Anantharaman K."/>
            <person name="Brown C.T."/>
            <person name="Hug L.A."/>
            <person name="Sharon I."/>
            <person name="Castelle C.J."/>
            <person name="Probst A.J."/>
            <person name="Thomas B.C."/>
            <person name="Singh A."/>
            <person name="Wilkins M.J."/>
            <person name="Karaoz U."/>
            <person name="Brodie E.L."/>
            <person name="Williams K.H."/>
            <person name="Hubbard S.S."/>
            <person name="Banfield J.F."/>
        </authorList>
    </citation>
    <scope>NUCLEOTIDE SEQUENCE [LARGE SCALE GENOMIC DNA]</scope>
</reference>
<dbReference type="InterPro" id="IPR001584">
    <property type="entry name" value="Integrase_cat-core"/>
</dbReference>
<evidence type="ECO:0000313" key="2">
    <source>
        <dbReference type="EMBL" id="OGM70132.1"/>
    </source>
</evidence>
<dbReference type="InterPro" id="IPR036397">
    <property type="entry name" value="RNaseH_sf"/>
</dbReference>
<accession>A0A1F8C1K1</accession>
<dbReference type="PANTHER" id="PTHR35004">
    <property type="entry name" value="TRANSPOSASE RV3428C-RELATED"/>
    <property type="match status" value="1"/>
</dbReference>
<dbReference type="PROSITE" id="PS50994">
    <property type="entry name" value="INTEGRASE"/>
    <property type="match status" value="1"/>
</dbReference>
<dbReference type="SUPFAM" id="SSF53098">
    <property type="entry name" value="Ribonuclease H-like"/>
    <property type="match status" value="1"/>
</dbReference>
<dbReference type="GO" id="GO:0015074">
    <property type="term" value="P:DNA integration"/>
    <property type="evidence" value="ECO:0007669"/>
    <property type="project" value="InterPro"/>
</dbReference>
<dbReference type="Gene3D" id="3.30.420.10">
    <property type="entry name" value="Ribonuclease H-like superfamily/Ribonuclease H"/>
    <property type="match status" value="1"/>
</dbReference>
<dbReference type="EMBL" id="MGHL01000006">
    <property type="protein sequence ID" value="OGM70132.1"/>
    <property type="molecule type" value="Genomic_DNA"/>
</dbReference>
<gene>
    <name evidence="2" type="ORF">A2975_03590</name>
</gene>
<dbReference type="PANTHER" id="PTHR35004:SF6">
    <property type="entry name" value="TRANSPOSASE"/>
    <property type="match status" value="1"/>
</dbReference>
<dbReference type="AlphaFoldDB" id="A0A1F8C1K1"/>
<dbReference type="Proteomes" id="UP000178429">
    <property type="component" value="Unassembled WGS sequence"/>
</dbReference>
<dbReference type="STRING" id="1802525.A2975_03590"/>
<organism evidence="2 3">
    <name type="scientific">Candidatus Woesebacteria bacterium RIFCSPLOWO2_01_FULL_44_14</name>
    <dbReference type="NCBI Taxonomy" id="1802525"/>
    <lineage>
        <taxon>Bacteria</taxon>
        <taxon>Candidatus Woeseibacteriota</taxon>
    </lineage>
</organism>
<evidence type="ECO:0000259" key="1">
    <source>
        <dbReference type="PROSITE" id="PS50994"/>
    </source>
</evidence>
<name>A0A1F8C1K1_9BACT</name>
<sequence length="199" mass="22967">MVKQKEWEKISELLEDGLSVPKVAEEVGRSAPTIYKLIKTGGPKTSRQRGMKIPKKLKSFDSYLRKRIKKGVSNDEKLLSELKKLGYKGSYSSLNRYLKGTQNSNQNYKPAIRFETRPGEQGQFDWGSFGKIEVNGKVERLYGFVYVLGFSRMMYVEFVIKQNLQTLIQSHINAFNYLGIPQSILYDNIKTVVLRREKL</sequence>
<feature type="domain" description="Integrase catalytic" evidence="1">
    <location>
        <begin position="114"/>
        <end position="199"/>
    </location>
</feature>